<evidence type="ECO:0000256" key="1">
    <source>
        <dbReference type="ARBA" id="ARBA00000151"/>
    </source>
</evidence>
<dbReference type="EMBL" id="ACKU01000022">
    <property type="protein sequence ID" value="EER74413.1"/>
    <property type="molecule type" value="Genomic_DNA"/>
</dbReference>
<keyword evidence="18" id="KW-1185">Reference proteome</keyword>
<feature type="domain" description="Pyridoxamine kinase/Phosphomethylpyrimidine kinase" evidence="16">
    <location>
        <begin position="20"/>
        <end position="267"/>
    </location>
</feature>
<evidence type="ECO:0000256" key="13">
    <source>
        <dbReference type="ARBA" id="ARBA00037917"/>
    </source>
</evidence>
<dbReference type="InterPro" id="IPR004399">
    <property type="entry name" value="HMP/HMP-P_kinase_dom"/>
</dbReference>
<comment type="similarity">
    <text evidence="4">Belongs to the ThiD family.</text>
</comment>
<keyword evidence="12" id="KW-0784">Thiamine biosynthesis</keyword>
<dbReference type="GO" id="GO:0008902">
    <property type="term" value="F:hydroxymethylpyrimidine kinase activity"/>
    <property type="evidence" value="ECO:0007669"/>
    <property type="project" value="UniProtKB-EC"/>
</dbReference>
<comment type="caution">
    <text evidence="17">The sequence shown here is derived from an EMBL/GenBank/DDBJ whole genome shotgun (WGS) entry which is preliminary data.</text>
</comment>
<evidence type="ECO:0000256" key="6">
    <source>
        <dbReference type="ARBA" id="ARBA00012963"/>
    </source>
</evidence>
<evidence type="ECO:0000256" key="12">
    <source>
        <dbReference type="ARBA" id="ARBA00022977"/>
    </source>
</evidence>
<dbReference type="Gene3D" id="3.40.1190.20">
    <property type="match status" value="1"/>
</dbReference>
<evidence type="ECO:0000256" key="11">
    <source>
        <dbReference type="ARBA" id="ARBA00022840"/>
    </source>
</evidence>
<dbReference type="InterPro" id="IPR029056">
    <property type="entry name" value="Ribokinase-like"/>
</dbReference>
<dbReference type="STRING" id="585506.HMPREF0877_1419"/>
<keyword evidence="9" id="KW-0547">Nucleotide-binding</keyword>
<evidence type="ECO:0000256" key="4">
    <source>
        <dbReference type="ARBA" id="ARBA00009879"/>
    </source>
</evidence>
<dbReference type="eggNOG" id="COG0351">
    <property type="taxonomic scope" value="Bacteria"/>
</dbReference>
<keyword evidence="8 17" id="KW-0808">Transferase</keyword>
<sequence length="280" mass="30127">MNAGGIMIDIPQVITIASTDASGGAGINADLKTFHNQGVYAATIVVGLTAQNTYGVQDQYPIPAKFILEEFKSIADDLDIKAAKTGALLDEVRVHAVAQGWQSHNLGKLIIDPVMVAKGGSHLLSDTAIDTLKTELIPLAFLITPNLPEAEILVGRSLKTDQDIIHAAMTIQNMGVKNVLIKGGHRADLKNEFADYILYADGSSEWLTMPGIKTKRTHGTGDTLSSFITANLAKGYDLKDIMPVAKKFTYEAIRQTINVGHGHGPLNHWVAITMGTEDNK</sequence>
<dbReference type="FunFam" id="3.40.1190.20:FF:000003">
    <property type="entry name" value="Phosphomethylpyrimidine kinase ThiD"/>
    <property type="match status" value="1"/>
</dbReference>
<evidence type="ECO:0000256" key="7">
    <source>
        <dbReference type="ARBA" id="ARBA00019161"/>
    </source>
</evidence>
<dbReference type="Proteomes" id="UP000004528">
    <property type="component" value="Unassembled WGS sequence"/>
</dbReference>
<accession>C5RBS3</accession>
<evidence type="ECO:0000256" key="10">
    <source>
        <dbReference type="ARBA" id="ARBA00022777"/>
    </source>
</evidence>
<evidence type="ECO:0000313" key="17">
    <source>
        <dbReference type="EMBL" id="EER74413.1"/>
    </source>
</evidence>
<comment type="catalytic activity">
    <reaction evidence="1">
        <text>4-amino-5-hydroxymethyl-2-methylpyrimidine + ATP = 4-amino-2-methyl-5-(phosphooxymethyl)pyrimidine + ADP + H(+)</text>
        <dbReference type="Rhea" id="RHEA:23096"/>
        <dbReference type="ChEBI" id="CHEBI:15378"/>
        <dbReference type="ChEBI" id="CHEBI:16892"/>
        <dbReference type="ChEBI" id="CHEBI:30616"/>
        <dbReference type="ChEBI" id="CHEBI:58354"/>
        <dbReference type="ChEBI" id="CHEBI:456216"/>
        <dbReference type="EC" id="2.7.1.49"/>
    </reaction>
</comment>
<comment type="catalytic activity">
    <reaction evidence="2">
        <text>4-amino-2-methyl-5-(phosphooxymethyl)pyrimidine + ATP = 4-amino-2-methyl-5-(diphosphooxymethyl)pyrimidine + ADP</text>
        <dbReference type="Rhea" id="RHEA:19893"/>
        <dbReference type="ChEBI" id="CHEBI:30616"/>
        <dbReference type="ChEBI" id="CHEBI:57841"/>
        <dbReference type="ChEBI" id="CHEBI:58354"/>
        <dbReference type="ChEBI" id="CHEBI:456216"/>
        <dbReference type="EC" id="2.7.4.7"/>
    </reaction>
</comment>
<organism evidence="17 18">
    <name type="scientific">Weissella paramesenteroides ATCC 33313</name>
    <dbReference type="NCBI Taxonomy" id="585506"/>
    <lineage>
        <taxon>Bacteria</taxon>
        <taxon>Bacillati</taxon>
        <taxon>Bacillota</taxon>
        <taxon>Bacilli</taxon>
        <taxon>Lactobacillales</taxon>
        <taxon>Lactobacillaceae</taxon>
        <taxon>Weissella</taxon>
    </lineage>
</organism>
<dbReference type="GO" id="GO:0009228">
    <property type="term" value="P:thiamine biosynthetic process"/>
    <property type="evidence" value="ECO:0007669"/>
    <property type="project" value="UniProtKB-KW"/>
</dbReference>
<evidence type="ECO:0000256" key="2">
    <source>
        <dbReference type="ARBA" id="ARBA00000565"/>
    </source>
</evidence>
<keyword evidence="10 17" id="KW-0418">Kinase</keyword>
<protein>
    <recommendedName>
        <fullName evidence="7">Hydroxymethylpyrimidine/phosphomethylpyrimidine kinase</fullName>
        <ecNumber evidence="5">2.7.1.49</ecNumber>
        <ecNumber evidence="6">2.7.4.7</ecNumber>
    </recommendedName>
    <alternativeName>
        <fullName evidence="14">Hydroxymethylpyrimidine kinase</fullName>
    </alternativeName>
    <alternativeName>
        <fullName evidence="15">Hydroxymethylpyrimidine phosphate kinase</fullName>
    </alternativeName>
</protein>
<name>C5RBS3_WEIPA</name>
<dbReference type="NCBIfam" id="TIGR00097">
    <property type="entry name" value="HMP-P_kinase"/>
    <property type="match status" value="1"/>
</dbReference>
<evidence type="ECO:0000256" key="3">
    <source>
        <dbReference type="ARBA" id="ARBA00004769"/>
    </source>
</evidence>
<evidence type="ECO:0000256" key="8">
    <source>
        <dbReference type="ARBA" id="ARBA00022679"/>
    </source>
</evidence>
<dbReference type="EC" id="2.7.4.7" evidence="6"/>
<evidence type="ECO:0000256" key="14">
    <source>
        <dbReference type="ARBA" id="ARBA00042102"/>
    </source>
</evidence>
<reference evidence="17 18" key="1">
    <citation type="submission" date="2009-04" db="EMBL/GenBank/DDBJ databases">
        <authorList>
            <person name="Qin X."/>
            <person name="Bachman B."/>
            <person name="Battles P."/>
            <person name="Bell A."/>
            <person name="Bess C."/>
            <person name="Bickham C."/>
            <person name="Chaboub L."/>
            <person name="Chen D."/>
            <person name="Coyle M."/>
            <person name="Deiros D.R."/>
            <person name="Dinh H."/>
            <person name="Forbes L."/>
            <person name="Fowler G."/>
            <person name="Francisco L."/>
            <person name="Fu Q."/>
            <person name="Gubbala S."/>
            <person name="Hale W."/>
            <person name="Han Y."/>
            <person name="Hemphill L."/>
            <person name="Highlander S.K."/>
            <person name="Hirani K."/>
            <person name="Hogues M."/>
            <person name="Jackson L."/>
            <person name="Jakkamsetti A."/>
            <person name="Javaid M."/>
            <person name="Jiang H."/>
            <person name="Korchina V."/>
            <person name="Kovar C."/>
            <person name="Lara F."/>
            <person name="Lee S."/>
            <person name="Mata R."/>
            <person name="Mathew T."/>
            <person name="Moen C."/>
            <person name="Morales K."/>
            <person name="Munidasa M."/>
            <person name="Nazareth L."/>
            <person name="Ngo R."/>
            <person name="Nguyen L."/>
            <person name="Okwuonu G."/>
            <person name="Ongeri F."/>
            <person name="Patil S."/>
            <person name="Petrosino J."/>
            <person name="Pham C."/>
            <person name="Pham P."/>
            <person name="Pu L.-L."/>
            <person name="Puazo M."/>
            <person name="Raj R."/>
            <person name="Reid J."/>
            <person name="Rouhana J."/>
            <person name="Saada N."/>
            <person name="Shang Y."/>
            <person name="Simmons D."/>
            <person name="Thornton R."/>
            <person name="Warren J."/>
            <person name="Weissenberger G."/>
            <person name="Zhang J."/>
            <person name="Zhang L."/>
            <person name="Zhou C."/>
            <person name="Zhu D."/>
            <person name="Muzny D."/>
            <person name="Worley K."/>
            <person name="Gibbs R."/>
        </authorList>
    </citation>
    <scope>NUCLEOTIDE SEQUENCE [LARGE SCALE GENOMIC DNA]</scope>
    <source>
        <strain evidence="17 18">ATCC 33313</strain>
    </source>
</reference>
<dbReference type="AlphaFoldDB" id="C5RBS3"/>
<evidence type="ECO:0000256" key="15">
    <source>
        <dbReference type="ARBA" id="ARBA00043176"/>
    </source>
</evidence>
<evidence type="ECO:0000256" key="5">
    <source>
        <dbReference type="ARBA" id="ARBA00012135"/>
    </source>
</evidence>
<dbReference type="SUPFAM" id="SSF53613">
    <property type="entry name" value="Ribokinase-like"/>
    <property type="match status" value="1"/>
</dbReference>
<proteinExistence type="inferred from homology"/>
<dbReference type="GO" id="GO:0005829">
    <property type="term" value="C:cytosol"/>
    <property type="evidence" value="ECO:0007669"/>
    <property type="project" value="TreeGrafter"/>
</dbReference>
<dbReference type="CDD" id="cd01169">
    <property type="entry name" value="HMPP_kinase"/>
    <property type="match status" value="1"/>
</dbReference>
<dbReference type="PANTHER" id="PTHR20858">
    <property type="entry name" value="PHOSPHOMETHYLPYRIMIDINE KINASE"/>
    <property type="match status" value="1"/>
</dbReference>
<evidence type="ECO:0000313" key="18">
    <source>
        <dbReference type="Proteomes" id="UP000004528"/>
    </source>
</evidence>
<evidence type="ECO:0000256" key="9">
    <source>
        <dbReference type="ARBA" id="ARBA00022741"/>
    </source>
</evidence>
<keyword evidence="11" id="KW-0067">ATP-binding</keyword>
<comment type="pathway">
    <text evidence="13">Cofactor biosynthesis; thiamine diphosphate biosynthesis; 4-amino-2-methyl-5-diphosphomethylpyrimidine from 5-amino-1-(5-phospho-D-ribosyl)imidazole: step 2/3.</text>
</comment>
<comment type="pathway">
    <text evidence="3">Cofactor biosynthesis; thiamine diphosphate biosynthesis; 4-amino-2-methyl-5-diphosphomethylpyrimidine from 5-amino-1-(5-phospho-D-ribosyl)imidazole: step 3/3.</text>
</comment>
<gene>
    <name evidence="17" type="primary">thiD</name>
    <name evidence="17" type="ORF">HMPREF0877_1419</name>
</gene>
<dbReference type="InterPro" id="IPR013749">
    <property type="entry name" value="PM/HMP-P_kinase-1"/>
</dbReference>
<dbReference type="PANTHER" id="PTHR20858:SF17">
    <property type="entry name" value="HYDROXYMETHYLPYRIMIDINE_PHOSPHOMETHYLPYRIMIDINE KINASE THI20-RELATED"/>
    <property type="match status" value="1"/>
</dbReference>
<evidence type="ECO:0000259" key="16">
    <source>
        <dbReference type="Pfam" id="PF08543"/>
    </source>
</evidence>
<dbReference type="EC" id="2.7.1.49" evidence="5"/>
<dbReference type="GO" id="GO:0008972">
    <property type="term" value="F:phosphomethylpyrimidine kinase activity"/>
    <property type="evidence" value="ECO:0007669"/>
    <property type="project" value="UniProtKB-EC"/>
</dbReference>
<dbReference type="GO" id="GO:0005524">
    <property type="term" value="F:ATP binding"/>
    <property type="evidence" value="ECO:0007669"/>
    <property type="project" value="UniProtKB-KW"/>
</dbReference>
<dbReference type="HOGENOM" id="CLU_020520_0_0_9"/>
<dbReference type="Pfam" id="PF08543">
    <property type="entry name" value="Phos_pyr_kin"/>
    <property type="match status" value="1"/>
</dbReference>